<dbReference type="InterPro" id="IPR029000">
    <property type="entry name" value="Cyclophilin-like_dom_sf"/>
</dbReference>
<accession>C4FSV2</accession>
<feature type="domain" description="Carboxyltransferase" evidence="4">
    <location>
        <begin position="14"/>
        <end position="216"/>
    </location>
</feature>
<name>C4FSV2_9FIRM</name>
<keyword evidence="1" id="KW-0547">Nucleotide-binding</keyword>
<comment type="caution">
    <text evidence="5">The sequence shown here is derived from an EMBL/GenBank/DDBJ whole genome shotgun (WGS) entry which is preliminary data.</text>
</comment>
<dbReference type="eggNOG" id="COG2049">
    <property type="taxonomic scope" value="Bacteria"/>
</dbReference>
<dbReference type="Proteomes" id="UP000003529">
    <property type="component" value="Unassembled WGS sequence"/>
</dbReference>
<dbReference type="Gene3D" id="3.30.1360.40">
    <property type="match status" value="1"/>
</dbReference>
<evidence type="ECO:0000259" key="4">
    <source>
        <dbReference type="SMART" id="SM00796"/>
    </source>
</evidence>
<keyword evidence="2" id="KW-0378">Hydrolase</keyword>
<evidence type="ECO:0000313" key="5">
    <source>
        <dbReference type="EMBL" id="EEP64930.1"/>
    </source>
</evidence>
<sequence length="257" mass="28214">MVLSGFRKEIPMKPIISPVGDCAISIDFGQVIDPKINRHIRQTIERIQELNLEGIIELVPTYCALLLQYDAMLYSYEELCNIIEPTLEQTITDNANELVTVVEIPTVYGGEFGPDLGFVASHNNLTEDEVVAIHSGTDYLVYMLGFIPGFTYLGGMDPCIATPRLSSPRTLIPAGSVGIAGEQTGTYPSDSPGGWQIIGRTPVTMYDMSKKQAALLSAGDYVRYVPIDEAEYNRINALGADYAPSMYEVEVGELRGY</sequence>
<dbReference type="GO" id="GO:0005524">
    <property type="term" value="F:ATP binding"/>
    <property type="evidence" value="ECO:0007669"/>
    <property type="project" value="UniProtKB-KW"/>
</dbReference>
<evidence type="ECO:0000256" key="2">
    <source>
        <dbReference type="ARBA" id="ARBA00022801"/>
    </source>
</evidence>
<dbReference type="EMBL" id="ACIK02000019">
    <property type="protein sequence ID" value="EEP64930.1"/>
    <property type="molecule type" value="Genomic_DNA"/>
</dbReference>
<dbReference type="SMART" id="SM00796">
    <property type="entry name" value="AHS1"/>
    <property type="match status" value="1"/>
</dbReference>
<gene>
    <name evidence="5" type="ORF">VEIDISOL_02000</name>
</gene>
<evidence type="ECO:0000313" key="6">
    <source>
        <dbReference type="Proteomes" id="UP000003529"/>
    </source>
</evidence>
<dbReference type="PANTHER" id="PTHR34698:SF2">
    <property type="entry name" value="5-OXOPROLINASE SUBUNIT B"/>
    <property type="match status" value="1"/>
</dbReference>
<protein>
    <submittedName>
        <fullName evidence="5">TIGR00370 family protein</fullName>
    </submittedName>
</protein>
<keyword evidence="3" id="KW-0067">ATP-binding</keyword>
<dbReference type="InterPro" id="IPR003833">
    <property type="entry name" value="CT_C_D"/>
</dbReference>
<dbReference type="GO" id="GO:0016787">
    <property type="term" value="F:hydrolase activity"/>
    <property type="evidence" value="ECO:0007669"/>
    <property type="project" value="UniProtKB-KW"/>
</dbReference>
<dbReference type="NCBIfam" id="TIGR00370">
    <property type="entry name" value="5-oxoprolinase subunit PxpB"/>
    <property type="match status" value="1"/>
</dbReference>
<dbReference type="InterPro" id="IPR010016">
    <property type="entry name" value="PxpB"/>
</dbReference>
<organism evidence="5 6">
    <name type="scientific">Veillonella dispar ATCC 17748</name>
    <dbReference type="NCBI Taxonomy" id="546273"/>
    <lineage>
        <taxon>Bacteria</taxon>
        <taxon>Bacillati</taxon>
        <taxon>Bacillota</taxon>
        <taxon>Negativicutes</taxon>
        <taxon>Veillonellales</taxon>
        <taxon>Veillonellaceae</taxon>
        <taxon>Veillonella</taxon>
    </lineage>
</organism>
<dbReference type="Pfam" id="PF02682">
    <property type="entry name" value="CT_C_D"/>
    <property type="match status" value="1"/>
</dbReference>
<evidence type="ECO:0000256" key="3">
    <source>
        <dbReference type="ARBA" id="ARBA00022840"/>
    </source>
</evidence>
<proteinExistence type="predicted"/>
<dbReference type="SUPFAM" id="SSF160467">
    <property type="entry name" value="PH0987 N-terminal domain-like"/>
    <property type="match status" value="1"/>
</dbReference>
<dbReference type="AlphaFoldDB" id="C4FSV2"/>
<evidence type="ECO:0000256" key="1">
    <source>
        <dbReference type="ARBA" id="ARBA00022741"/>
    </source>
</evidence>
<reference evidence="5" key="1">
    <citation type="submission" date="2009-04" db="EMBL/GenBank/DDBJ databases">
        <authorList>
            <person name="Weinstock G."/>
            <person name="Sodergren E."/>
            <person name="Clifton S."/>
            <person name="Fulton L."/>
            <person name="Fulton B."/>
            <person name="Courtney L."/>
            <person name="Fronick C."/>
            <person name="Harrison M."/>
            <person name="Strong C."/>
            <person name="Farmer C."/>
            <person name="Delahaunty K."/>
            <person name="Markovic C."/>
            <person name="Hall O."/>
            <person name="Minx P."/>
            <person name="Tomlinson C."/>
            <person name="Mitreva M."/>
            <person name="Nelson J."/>
            <person name="Hou S."/>
            <person name="Wollam A."/>
            <person name="Pepin K.H."/>
            <person name="Johnson M."/>
            <person name="Bhonagiri V."/>
            <person name="Nash W.E."/>
            <person name="Warren W."/>
            <person name="Chinwalla A."/>
            <person name="Mardis E.R."/>
            <person name="Wilson R.K."/>
        </authorList>
    </citation>
    <scope>NUCLEOTIDE SEQUENCE [LARGE SCALE GENOMIC DNA]</scope>
    <source>
        <strain evidence="5">ATCC 17748</strain>
    </source>
</reference>
<dbReference type="SUPFAM" id="SSF50891">
    <property type="entry name" value="Cyclophilin-like"/>
    <property type="match status" value="1"/>
</dbReference>
<dbReference type="PANTHER" id="PTHR34698">
    <property type="entry name" value="5-OXOPROLINASE SUBUNIT B"/>
    <property type="match status" value="1"/>
</dbReference>
<dbReference type="HOGENOM" id="CLU_020207_1_0_9"/>
<dbReference type="Gene3D" id="2.40.100.10">
    <property type="entry name" value="Cyclophilin-like"/>
    <property type="match status" value="1"/>
</dbReference>
<keyword evidence="6" id="KW-1185">Reference proteome</keyword>